<dbReference type="Proteomes" id="UP001356427">
    <property type="component" value="Unassembled WGS sequence"/>
</dbReference>
<sequence length="106" mass="11911">MTTGNQGEEFGSRKGKRQRAERHAIYSDRKASRVGDAKSEQRTRHHGHKGKGISGERTTRTESDSYREELQQDPQGKEAKFTYSASVEDVTRGTLIAGKILQLSFN</sequence>
<gene>
    <name evidence="2" type="ORF">J4Q44_G00377640</name>
</gene>
<evidence type="ECO:0000313" key="3">
    <source>
        <dbReference type="Proteomes" id="UP001356427"/>
    </source>
</evidence>
<feature type="compositionally biased region" description="Basic and acidic residues" evidence="1">
    <location>
        <begin position="21"/>
        <end position="42"/>
    </location>
</feature>
<feature type="compositionally biased region" description="Basic and acidic residues" evidence="1">
    <location>
        <begin position="57"/>
        <end position="80"/>
    </location>
</feature>
<dbReference type="EMBL" id="JAGTTL010000039">
    <property type="protein sequence ID" value="KAK6291979.1"/>
    <property type="molecule type" value="Genomic_DNA"/>
</dbReference>
<feature type="region of interest" description="Disordered" evidence="1">
    <location>
        <begin position="1"/>
        <end position="84"/>
    </location>
</feature>
<evidence type="ECO:0000313" key="2">
    <source>
        <dbReference type="EMBL" id="KAK6291979.1"/>
    </source>
</evidence>
<accession>A0AAN8Q526</accession>
<name>A0AAN8Q526_9TELE</name>
<reference evidence="2 3" key="1">
    <citation type="submission" date="2021-04" db="EMBL/GenBank/DDBJ databases">
        <authorList>
            <person name="De Guttry C."/>
            <person name="Zahm M."/>
            <person name="Klopp C."/>
            <person name="Cabau C."/>
            <person name="Louis A."/>
            <person name="Berthelot C."/>
            <person name="Parey E."/>
            <person name="Roest Crollius H."/>
            <person name="Montfort J."/>
            <person name="Robinson-Rechavi M."/>
            <person name="Bucao C."/>
            <person name="Bouchez O."/>
            <person name="Gislard M."/>
            <person name="Lluch J."/>
            <person name="Milhes M."/>
            <person name="Lampietro C."/>
            <person name="Lopez Roques C."/>
            <person name="Donnadieu C."/>
            <person name="Braasch I."/>
            <person name="Desvignes T."/>
            <person name="Postlethwait J."/>
            <person name="Bobe J."/>
            <person name="Wedekind C."/>
            <person name="Guiguen Y."/>
        </authorList>
    </citation>
    <scope>NUCLEOTIDE SEQUENCE [LARGE SCALE GENOMIC DNA]</scope>
    <source>
        <strain evidence="2">Cs_M1</strain>
        <tissue evidence="2">Blood</tissue>
    </source>
</reference>
<evidence type="ECO:0000256" key="1">
    <source>
        <dbReference type="SAM" id="MobiDB-lite"/>
    </source>
</evidence>
<protein>
    <submittedName>
        <fullName evidence="2">Uncharacterized protein</fullName>
    </submittedName>
</protein>
<proteinExistence type="predicted"/>
<organism evidence="2 3">
    <name type="scientific">Coregonus suidteri</name>
    <dbReference type="NCBI Taxonomy" id="861788"/>
    <lineage>
        <taxon>Eukaryota</taxon>
        <taxon>Metazoa</taxon>
        <taxon>Chordata</taxon>
        <taxon>Craniata</taxon>
        <taxon>Vertebrata</taxon>
        <taxon>Euteleostomi</taxon>
        <taxon>Actinopterygii</taxon>
        <taxon>Neopterygii</taxon>
        <taxon>Teleostei</taxon>
        <taxon>Protacanthopterygii</taxon>
        <taxon>Salmoniformes</taxon>
        <taxon>Salmonidae</taxon>
        <taxon>Coregoninae</taxon>
        <taxon>Coregonus</taxon>
    </lineage>
</organism>
<comment type="caution">
    <text evidence="2">The sequence shown here is derived from an EMBL/GenBank/DDBJ whole genome shotgun (WGS) entry which is preliminary data.</text>
</comment>
<keyword evidence="3" id="KW-1185">Reference proteome</keyword>
<dbReference type="AlphaFoldDB" id="A0AAN8Q526"/>